<evidence type="ECO:0000313" key="3">
    <source>
        <dbReference type="Proteomes" id="UP001058713"/>
    </source>
</evidence>
<sequence length="433" mass="48006">MSRLILLLFALLFWAAPASAEITCGDAEYSCVETDTASTGGIRLTSYCSREAGTRSCRDSAPLDQCTAVRASVNCTRTDRRCVDYRNGECRQWRLTYSCLNEDDDMSPARLVNTEFGPTQEEIINRCGRFEGNKECELVETITEEGAEVRDINGKDFSRSWWKRKRVYSCLSVGEGETNCGPLESDPTCILQGNTCLAERDGVCTNREYHYRCGVSSGDLETSCEPINVCVGDNCIGVEQETSDDFGRSAAWLNVLAQMQEEYREQAATDPNDVRFFQGTTMTCSKAPGRNCCGTGGLFGGTCPESAAILRDKREAGATHFVGVTCQQKVLGACVKKRYHYCTYNSKFGRVFIEEFKKQVDEGWGTPGSANCGYVTIEDFGNVDIEEMDLSPVFGDIMSDIQVPVSEDLQDFYEDRFPSADSQAQDAFEEMGK</sequence>
<geneLocation type="plasmid" evidence="2 3">
    <name>unnamed1</name>
</geneLocation>
<dbReference type="AlphaFoldDB" id="A0A9Q9HP80"/>
<name>A0A9Q9HP80_LEICA</name>
<dbReference type="InterPro" id="IPR014121">
    <property type="entry name" value="TraN_Ftype"/>
</dbReference>
<protein>
    <submittedName>
        <fullName evidence="2">Conjugal transfer protein TraN</fullName>
    </submittedName>
</protein>
<proteinExistence type="predicted"/>
<feature type="signal peptide" evidence="1">
    <location>
        <begin position="1"/>
        <end position="20"/>
    </location>
</feature>
<reference evidence="2" key="1">
    <citation type="submission" date="2021-08" db="EMBL/GenBank/DDBJ databases">
        <authorList>
            <person name="Nwanade C."/>
            <person name="Wang M."/>
            <person name="Masoudi A."/>
            <person name="Yu Z."/>
            <person name="Liu J."/>
        </authorList>
    </citation>
    <scope>NUCLEOTIDE SEQUENCE</scope>
    <source>
        <strain evidence="2">S122</strain>
        <plasmid evidence="2">unnamed1</plasmid>
    </source>
</reference>
<dbReference type="KEGG" id="lcae:K3721_18665"/>
<dbReference type="Pfam" id="PF06986">
    <property type="entry name" value="F_T4SS_TraN"/>
    <property type="match status" value="2"/>
</dbReference>
<dbReference type="RefSeq" id="WP_259972759.1">
    <property type="nucleotide sequence ID" value="NZ_CP081071.1"/>
</dbReference>
<keyword evidence="1" id="KW-0732">Signal</keyword>
<accession>A0A9Q9HP80</accession>
<organism evidence="2 3">
    <name type="scientific">Leisingera caerulea</name>
    <name type="common">Phaeobacter caeruleus</name>
    <dbReference type="NCBI Taxonomy" id="506591"/>
    <lineage>
        <taxon>Bacteria</taxon>
        <taxon>Pseudomonadati</taxon>
        <taxon>Pseudomonadota</taxon>
        <taxon>Alphaproteobacteria</taxon>
        <taxon>Rhodobacterales</taxon>
        <taxon>Roseobacteraceae</taxon>
        <taxon>Leisingera</taxon>
    </lineage>
</organism>
<gene>
    <name evidence="2" type="ORF">K3721_18665</name>
</gene>
<evidence type="ECO:0000256" key="1">
    <source>
        <dbReference type="SAM" id="SignalP"/>
    </source>
</evidence>
<dbReference type="EMBL" id="CP081071">
    <property type="protein sequence ID" value="UWQ55980.1"/>
    <property type="molecule type" value="Genomic_DNA"/>
</dbReference>
<evidence type="ECO:0000313" key="2">
    <source>
        <dbReference type="EMBL" id="UWQ55980.1"/>
    </source>
</evidence>
<keyword evidence="2" id="KW-0614">Plasmid</keyword>
<feature type="chain" id="PRO_5040379116" evidence="1">
    <location>
        <begin position="21"/>
        <end position="433"/>
    </location>
</feature>
<dbReference type="Proteomes" id="UP001058713">
    <property type="component" value="Plasmid unnamed1"/>
</dbReference>